<name>D6SKA7_9BACT</name>
<dbReference type="Proteomes" id="UP000005496">
    <property type="component" value="Unassembled WGS sequence"/>
</dbReference>
<dbReference type="InterPro" id="IPR002716">
    <property type="entry name" value="PIN_dom"/>
</dbReference>
<sequence length="141" mass="16243">MNLNQIVIDTNVIVSSLKSRRGASFRLISLIGSGRFEINLSVPVIMEYEDVLTRNQDQLVFSRADIENFLDYLCSQARHHDIYFLWRPVLKDPGDDMILELAVTSNSDCIVTFNKQDFAQASKFSIYTATPKEYLKSRRMI</sequence>
<organism evidence="2 3">
    <name type="scientific">Desulfonatronospira thiodismutans ASO3-1</name>
    <dbReference type="NCBI Taxonomy" id="555779"/>
    <lineage>
        <taxon>Bacteria</taxon>
        <taxon>Pseudomonadati</taxon>
        <taxon>Thermodesulfobacteriota</taxon>
        <taxon>Desulfovibrionia</taxon>
        <taxon>Desulfovibrionales</taxon>
        <taxon>Desulfonatronovibrionaceae</taxon>
        <taxon>Desulfonatronospira</taxon>
    </lineage>
</organism>
<dbReference type="eggNOG" id="COG1569">
    <property type="taxonomic scope" value="Bacteria"/>
</dbReference>
<dbReference type="NCBIfam" id="TIGR00305">
    <property type="entry name" value="putative toxin-antitoxin system toxin component, PIN family"/>
    <property type="match status" value="1"/>
</dbReference>
<dbReference type="Gene3D" id="3.40.50.1010">
    <property type="entry name" value="5'-nuclease"/>
    <property type="match status" value="1"/>
</dbReference>
<dbReference type="AlphaFoldDB" id="D6SKA7"/>
<dbReference type="InterPro" id="IPR002850">
    <property type="entry name" value="PIN_toxin-like"/>
</dbReference>
<proteinExistence type="predicted"/>
<protein>
    <submittedName>
        <fullName evidence="2">PilT protein domain protein</fullName>
    </submittedName>
</protein>
<reference evidence="2" key="1">
    <citation type="submission" date="2010-05" db="EMBL/GenBank/DDBJ databases">
        <title>The draft genome of Desulfonatronospira thiodismutans ASO3-1.</title>
        <authorList>
            <consortium name="US DOE Joint Genome Institute (JGI-PGF)"/>
            <person name="Lucas S."/>
            <person name="Copeland A."/>
            <person name="Lapidus A."/>
            <person name="Cheng J.-F."/>
            <person name="Bruce D."/>
            <person name="Goodwin L."/>
            <person name="Pitluck S."/>
            <person name="Chertkov O."/>
            <person name="Brettin T."/>
            <person name="Detter J.C."/>
            <person name="Han C."/>
            <person name="Land M.L."/>
            <person name="Hauser L."/>
            <person name="Kyrpides N."/>
            <person name="Mikhailova N."/>
            <person name="Muyzer G."/>
            <person name="Woyke T."/>
        </authorList>
    </citation>
    <scope>NUCLEOTIDE SEQUENCE [LARGE SCALE GENOMIC DNA]</scope>
    <source>
        <strain evidence="2">ASO3-1</strain>
    </source>
</reference>
<evidence type="ECO:0000313" key="2">
    <source>
        <dbReference type="EMBL" id="EFI36310.1"/>
    </source>
</evidence>
<dbReference type="OrthoDB" id="271187at2"/>
<evidence type="ECO:0000313" key="3">
    <source>
        <dbReference type="Proteomes" id="UP000005496"/>
    </source>
</evidence>
<keyword evidence="3" id="KW-1185">Reference proteome</keyword>
<dbReference type="InterPro" id="IPR029060">
    <property type="entry name" value="PIN-like_dom_sf"/>
</dbReference>
<dbReference type="PANTHER" id="PTHR34610:SF3">
    <property type="entry name" value="SSL7007 PROTEIN"/>
    <property type="match status" value="1"/>
</dbReference>
<comment type="caution">
    <text evidence="2">The sequence shown here is derived from an EMBL/GenBank/DDBJ whole genome shotgun (WGS) entry which is preliminary data.</text>
</comment>
<dbReference type="RefSeq" id="WP_008869429.1">
    <property type="nucleotide sequence ID" value="NZ_ACJN02000001.1"/>
</dbReference>
<dbReference type="PANTHER" id="PTHR34610">
    <property type="entry name" value="SSL7007 PROTEIN"/>
    <property type="match status" value="1"/>
</dbReference>
<dbReference type="Pfam" id="PF13470">
    <property type="entry name" value="PIN_3"/>
    <property type="match status" value="1"/>
</dbReference>
<gene>
    <name evidence="2" type="ORF">Dthio_PD3774</name>
</gene>
<dbReference type="SUPFAM" id="SSF88723">
    <property type="entry name" value="PIN domain-like"/>
    <property type="match status" value="1"/>
</dbReference>
<feature type="domain" description="PIN" evidence="1">
    <location>
        <begin position="6"/>
        <end position="115"/>
    </location>
</feature>
<accession>D6SKA7</accession>
<dbReference type="EMBL" id="ACJN02000001">
    <property type="protein sequence ID" value="EFI36310.1"/>
    <property type="molecule type" value="Genomic_DNA"/>
</dbReference>
<evidence type="ECO:0000259" key="1">
    <source>
        <dbReference type="Pfam" id="PF13470"/>
    </source>
</evidence>